<dbReference type="PROSITE" id="PS50949">
    <property type="entry name" value="HTH_GNTR"/>
    <property type="match status" value="1"/>
</dbReference>
<dbReference type="InterPro" id="IPR000524">
    <property type="entry name" value="Tscrpt_reg_HTH_GntR"/>
</dbReference>
<protein>
    <submittedName>
        <fullName evidence="5">GntR family transcriptional regulator</fullName>
    </submittedName>
</protein>
<dbReference type="InterPro" id="IPR036390">
    <property type="entry name" value="WH_DNA-bd_sf"/>
</dbReference>
<dbReference type="PANTHER" id="PTHR43537:SF49">
    <property type="entry name" value="TRANSCRIPTIONAL REGULATORY PROTEIN"/>
    <property type="match status" value="1"/>
</dbReference>
<dbReference type="SUPFAM" id="SSF48008">
    <property type="entry name" value="GntR ligand-binding domain-like"/>
    <property type="match status" value="1"/>
</dbReference>
<dbReference type="PRINTS" id="PR00035">
    <property type="entry name" value="HTHGNTR"/>
</dbReference>
<keyword evidence="3" id="KW-0804">Transcription</keyword>
<name>A0ABW1A5D3_9ACTN</name>
<dbReference type="Gene3D" id="1.10.10.10">
    <property type="entry name" value="Winged helix-like DNA-binding domain superfamily/Winged helix DNA-binding domain"/>
    <property type="match status" value="1"/>
</dbReference>
<dbReference type="SMART" id="SM00895">
    <property type="entry name" value="FCD"/>
    <property type="match status" value="1"/>
</dbReference>
<dbReference type="Pfam" id="PF07729">
    <property type="entry name" value="FCD"/>
    <property type="match status" value="1"/>
</dbReference>
<feature type="domain" description="HTH gntR-type" evidence="4">
    <location>
        <begin position="9"/>
        <end position="76"/>
    </location>
</feature>
<dbReference type="Pfam" id="PF00392">
    <property type="entry name" value="GntR"/>
    <property type="match status" value="1"/>
</dbReference>
<dbReference type="PANTHER" id="PTHR43537">
    <property type="entry name" value="TRANSCRIPTIONAL REGULATOR, GNTR FAMILY"/>
    <property type="match status" value="1"/>
</dbReference>
<reference evidence="6" key="1">
    <citation type="journal article" date="2019" name="Int. J. Syst. Evol. Microbiol.">
        <title>The Global Catalogue of Microorganisms (GCM) 10K type strain sequencing project: providing services to taxonomists for standard genome sequencing and annotation.</title>
        <authorList>
            <consortium name="The Broad Institute Genomics Platform"/>
            <consortium name="The Broad Institute Genome Sequencing Center for Infectious Disease"/>
            <person name="Wu L."/>
            <person name="Ma J."/>
        </authorList>
    </citation>
    <scope>NUCLEOTIDE SEQUENCE [LARGE SCALE GENOMIC DNA]</scope>
    <source>
        <strain evidence="6">KCTC 42087</strain>
    </source>
</reference>
<evidence type="ECO:0000313" key="5">
    <source>
        <dbReference type="EMBL" id="MFC5750649.1"/>
    </source>
</evidence>
<evidence type="ECO:0000256" key="1">
    <source>
        <dbReference type="ARBA" id="ARBA00023015"/>
    </source>
</evidence>
<dbReference type="EMBL" id="JBHSON010000056">
    <property type="protein sequence ID" value="MFC5750649.1"/>
    <property type="molecule type" value="Genomic_DNA"/>
</dbReference>
<evidence type="ECO:0000256" key="3">
    <source>
        <dbReference type="ARBA" id="ARBA00023163"/>
    </source>
</evidence>
<proteinExistence type="predicted"/>
<dbReference type="CDD" id="cd07377">
    <property type="entry name" value="WHTH_GntR"/>
    <property type="match status" value="1"/>
</dbReference>
<dbReference type="InterPro" id="IPR011711">
    <property type="entry name" value="GntR_C"/>
</dbReference>
<sequence>MTTIGARHRNLRDETVDELRRLILKGDLEPGAHLTELAISERLGVSRLPVREAFRRLETEGLLEALPRRGVRVVQLDNDELETVREMRVALELMAVRRTVERGDEDILAELRALLKAGNEQSHEVDAATLDKLNDEFHELLSRGSGSRFLADSLRAVRNQAHHLVGGKSAAVGHSWEEHARIIEAVLSRDAEFAMLLMRRHLTARHENQGRAKGVARESSS</sequence>
<evidence type="ECO:0000259" key="4">
    <source>
        <dbReference type="PROSITE" id="PS50949"/>
    </source>
</evidence>
<evidence type="ECO:0000313" key="6">
    <source>
        <dbReference type="Proteomes" id="UP001596074"/>
    </source>
</evidence>
<dbReference type="RefSeq" id="WP_378286403.1">
    <property type="nucleotide sequence ID" value="NZ_JBHSON010000056.1"/>
</dbReference>
<dbReference type="InterPro" id="IPR008920">
    <property type="entry name" value="TF_FadR/GntR_C"/>
</dbReference>
<dbReference type="InterPro" id="IPR036388">
    <property type="entry name" value="WH-like_DNA-bd_sf"/>
</dbReference>
<dbReference type="SMART" id="SM00345">
    <property type="entry name" value="HTH_GNTR"/>
    <property type="match status" value="1"/>
</dbReference>
<organism evidence="5 6">
    <name type="scientific">Actinomadura rugatobispora</name>
    <dbReference type="NCBI Taxonomy" id="1994"/>
    <lineage>
        <taxon>Bacteria</taxon>
        <taxon>Bacillati</taxon>
        <taxon>Actinomycetota</taxon>
        <taxon>Actinomycetes</taxon>
        <taxon>Streptosporangiales</taxon>
        <taxon>Thermomonosporaceae</taxon>
        <taxon>Actinomadura</taxon>
    </lineage>
</organism>
<gene>
    <name evidence="5" type="ORF">ACFPZN_33935</name>
</gene>
<comment type="caution">
    <text evidence="5">The sequence shown here is derived from an EMBL/GenBank/DDBJ whole genome shotgun (WGS) entry which is preliminary data.</text>
</comment>
<dbReference type="Gene3D" id="1.20.120.530">
    <property type="entry name" value="GntR ligand-binding domain-like"/>
    <property type="match status" value="1"/>
</dbReference>
<dbReference type="Proteomes" id="UP001596074">
    <property type="component" value="Unassembled WGS sequence"/>
</dbReference>
<dbReference type="SUPFAM" id="SSF46785">
    <property type="entry name" value="Winged helix' DNA-binding domain"/>
    <property type="match status" value="1"/>
</dbReference>
<keyword evidence="2" id="KW-0238">DNA-binding</keyword>
<accession>A0ABW1A5D3</accession>
<keyword evidence="1" id="KW-0805">Transcription regulation</keyword>
<keyword evidence="6" id="KW-1185">Reference proteome</keyword>
<evidence type="ECO:0000256" key="2">
    <source>
        <dbReference type="ARBA" id="ARBA00023125"/>
    </source>
</evidence>